<evidence type="ECO:0000313" key="1">
    <source>
        <dbReference type="EMBL" id="MBB3987508.1"/>
    </source>
</evidence>
<dbReference type="InterPro" id="IPR009389">
    <property type="entry name" value="DUF1045"/>
</dbReference>
<name>A0A7W6DWN8_9RHOB</name>
<dbReference type="Pfam" id="PF06299">
    <property type="entry name" value="DUF1045"/>
    <property type="match status" value="1"/>
</dbReference>
<dbReference type="Proteomes" id="UP000541426">
    <property type="component" value="Unassembled WGS sequence"/>
</dbReference>
<dbReference type="PIRSF" id="PIRSF033328">
    <property type="entry name" value="Phest_Mll4975"/>
    <property type="match status" value="1"/>
</dbReference>
<organism evidence="1 2">
    <name type="scientific">Sagittula marina</name>
    <dbReference type="NCBI Taxonomy" id="943940"/>
    <lineage>
        <taxon>Bacteria</taxon>
        <taxon>Pseudomonadati</taxon>
        <taxon>Pseudomonadota</taxon>
        <taxon>Alphaproteobacteria</taxon>
        <taxon>Rhodobacterales</taxon>
        <taxon>Roseobacteraceae</taxon>
        <taxon>Sagittula</taxon>
    </lineage>
</organism>
<gene>
    <name evidence="1" type="ORF">GGQ68_003855</name>
</gene>
<evidence type="ECO:0008006" key="3">
    <source>
        <dbReference type="Google" id="ProtNLM"/>
    </source>
</evidence>
<reference evidence="1 2" key="1">
    <citation type="submission" date="2020-08" db="EMBL/GenBank/DDBJ databases">
        <title>Genomic Encyclopedia of Type Strains, Phase IV (KMG-IV): sequencing the most valuable type-strain genomes for metagenomic binning, comparative biology and taxonomic classification.</title>
        <authorList>
            <person name="Goeker M."/>
        </authorList>
    </citation>
    <scope>NUCLEOTIDE SEQUENCE [LARGE SCALE GENOMIC DNA]</scope>
    <source>
        <strain evidence="1 2">DSM 102235</strain>
    </source>
</reference>
<keyword evidence="2" id="KW-1185">Reference proteome</keyword>
<evidence type="ECO:0000313" key="2">
    <source>
        <dbReference type="Proteomes" id="UP000541426"/>
    </source>
</evidence>
<proteinExistence type="predicted"/>
<dbReference type="EMBL" id="JACIEJ010000010">
    <property type="protein sequence ID" value="MBB3987508.1"/>
    <property type="molecule type" value="Genomic_DNA"/>
</dbReference>
<comment type="caution">
    <text evidence="1">The sequence shown here is derived from an EMBL/GenBank/DDBJ whole genome shotgun (WGS) entry which is preliminary data.</text>
</comment>
<dbReference type="AlphaFoldDB" id="A0A7W6DWN8"/>
<protein>
    <recommendedName>
        <fullName evidence="3">Phosphonate metabolism protein</fullName>
    </recommendedName>
</protein>
<dbReference type="RefSeq" id="WP_183968675.1">
    <property type="nucleotide sequence ID" value="NZ_BAABBZ010000011.1"/>
</dbReference>
<accession>A0A7W6DWN8</accession>
<sequence>MSQHSRFAIYYMPSVGALADFGAQWLGWDAQAAKSRAQPDVPGITALTDAPRKYGFHGTLKPPFRLRQGRTEADLRAAVADLAARTAPAQADGLVLTRFGRWFALTPTGDTSGIGRVAAACVTELDDFRAAATEAELAKRRKGGLSEVQDANLTRWGYPFVLDQFRFHLTLTGKAPAKDLDTIEAQIQIRLPTLPQPFLVCDICLSGERADGRFELLHRYALSG</sequence>
<dbReference type="Gene3D" id="3.90.1140.10">
    <property type="entry name" value="Cyclic phosphodiesterase"/>
    <property type="match status" value="1"/>
</dbReference>